<dbReference type="Pfam" id="PF04827">
    <property type="entry name" value="Plant_tran"/>
    <property type="match status" value="1"/>
</dbReference>
<evidence type="ECO:0000313" key="1">
    <source>
        <dbReference type="EMBL" id="KAG1303807.1"/>
    </source>
</evidence>
<accession>A0A9P7BP16</accession>
<reference evidence="1" key="1">
    <citation type="journal article" date="2020" name="Microb. Genom.">
        <title>Genetic diversity of clinical and environmental Mucorales isolates obtained from an investigation of mucormycosis cases among solid organ transplant recipients.</title>
        <authorList>
            <person name="Nguyen M.H."/>
            <person name="Kaul D."/>
            <person name="Muto C."/>
            <person name="Cheng S.J."/>
            <person name="Richter R.A."/>
            <person name="Bruno V.M."/>
            <person name="Liu G."/>
            <person name="Beyhan S."/>
            <person name="Sundermann A.J."/>
            <person name="Mounaud S."/>
            <person name="Pasculle A.W."/>
            <person name="Nierman W.C."/>
            <person name="Driscoll E."/>
            <person name="Cumbie R."/>
            <person name="Clancy C.J."/>
            <person name="Dupont C.L."/>
        </authorList>
    </citation>
    <scope>NUCLEOTIDE SEQUENCE</scope>
    <source>
        <strain evidence="1">GL11</strain>
    </source>
</reference>
<dbReference type="Proteomes" id="UP000716291">
    <property type="component" value="Unassembled WGS sequence"/>
</dbReference>
<keyword evidence="2" id="KW-1185">Reference proteome</keyword>
<proteinExistence type="predicted"/>
<dbReference type="OrthoDB" id="2287304at2759"/>
<dbReference type="EMBL" id="JAANQT010001846">
    <property type="protein sequence ID" value="KAG1303807.1"/>
    <property type="molecule type" value="Genomic_DNA"/>
</dbReference>
<sequence length="114" mass="13177">MQRHNRSGRIGLSSLQKVTIAIRLLACRKSFDSFDKYFGFATTTVGYLRRTNWQDVNRLYELAEEQGFLGMLGSLDCIHREWKNYPTAWHVMSKGKHDKPIVILEAVASSDLWV</sequence>
<evidence type="ECO:0000313" key="2">
    <source>
        <dbReference type="Proteomes" id="UP000716291"/>
    </source>
</evidence>
<gene>
    <name evidence="1" type="ORF">G6F64_009750</name>
</gene>
<dbReference type="AlphaFoldDB" id="A0A9P7BP16"/>
<protein>
    <submittedName>
        <fullName evidence="1">Uncharacterized protein</fullName>
    </submittedName>
</protein>
<dbReference type="PANTHER" id="PTHR47150:SF5">
    <property type="entry name" value="OS07G0546750 PROTEIN"/>
    <property type="match status" value="1"/>
</dbReference>
<comment type="caution">
    <text evidence="1">The sequence shown here is derived from an EMBL/GenBank/DDBJ whole genome shotgun (WGS) entry which is preliminary data.</text>
</comment>
<dbReference type="PANTHER" id="PTHR47150">
    <property type="entry name" value="OS12G0169200 PROTEIN"/>
    <property type="match status" value="1"/>
</dbReference>
<name>A0A9P7BP16_RHIOR</name>
<dbReference type="InterPro" id="IPR006912">
    <property type="entry name" value="Harbinger_derived_prot"/>
</dbReference>
<organism evidence="1 2">
    <name type="scientific">Rhizopus oryzae</name>
    <name type="common">Mucormycosis agent</name>
    <name type="synonym">Rhizopus arrhizus var. delemar</name>
    <dbReference type="NCBI Taxonomy" id="64495"/>
    <lineage>
        <taxon>Eukaryota</taxon>
        <taxon>Fungi</taxon>
        <taxon>Fungi incertae sedis</taxon>
        <taxon>Mucoromycota</taxon>
        <taxon>Mucoromycotina</taxon>
        <taxon>Mucoromycetes</taxon>
        <taxon>Mucorales</taxon>
        <taxon>Mucorineae</taxon>
        <taxon>Rhizopodaceae</taxon>
        <taxon>Rhizopus</taxon>
    </lineage>
</organism>